<gene>
    <name evidence="7" type="ORF">AB6D66_12190</name>
</gene>
<keyword evidence="4" id="KW-0804">Transcription</keyword>
<dbReference type="Gene3D" id="1.10.1660.10">
    <property type="match status" value="1"/>
</dbReference>
<keyword evidence="8" id="KW-1185">Reference proteome</keyword>
<dbReference type="Proteomes" id="UP001570071">
    <property type="component" value="Unassembled WGS sequence"/>
</dbReference>
<dbReference type="SMART" id="SM00422">
    <property type="entry name" value="HTH_MERR"/>
    <property type="match status" value="1"/>
</dbReference>
<feature type="domain" description="HTH merR-type" evidence="6">
    <location>
        <begin position="1"/>
        <end position="70"/>
    </location>
</feature>
<comment type="caution">
    <text evidence="7">The sequence shown here is derived from an EMBL/GenBank/DDBJ whole genome shotgun (WGS) entry which is preliminary data.</text>
</comment>
<feature type="non-terminal residue" evidence="7">
    <location>
        <position position="189"/>
    </location>
</feature>
<reference evidence="7 8" key="1">
    <citation type="journal article" date="2024" name="ISME J.">
        <title>Tailless and filamentous prophages are predominant in marine Vibrio.</title>
        <authorList>
            <person name="Steensen K."/>
            <person name="Seneca J."/>
            <person name="Bartlau N."/>
            <person name="Yu X.A."/>
            <person name="Hussain F.A."/>
            <person name="Polz M.F."/>
        </authorList>
    </citation>
    <scope>NUCLEOTIDE SEQUENCE [LARGE SCALE GENOMIC DNA]</scope>
    <source>
        <strain evidence="7 8">10N.239.312.F12</strain>
    </source>
</reference>
<evidence type="ECO:0000313" key="8">
    <source>
        <dbReference type="Proteomes" id="UP001570071"/>
    </source>
</evidence>
<keyword evidence="5" id="KW-0175">Coiled coil</keyword>
<accession>A0ABV4MWX9</accession>
<evidence type="ECO:0000256" key="4">
    <source>
        <dbReference type="ARBA" id="ARBA00023163"/>
    </source>
</evidence>
<evidence type="ECO:0000256" key="5">
    <source>
        <dbReference type="SAM" id="Coils"/>
    </source>
</evidence>
<evidence type="ECO:0000313" key="7">
    <source>
        <dbReference type="EMBL" id="MEZ8721825.1"/>
    </source>
</evidence>
<evidence type="ECO:0000256" key="2">
    <source>
        <dbReference type="ARBA" id="ARBA00023015"/>
    </source>
</evidence>
<dbReference type="Pfam" id="PF13411">
    <property type="entry name" value="MerR_1"/>
    <property type="match status" value="1"/>
</dbReference>
<dbReference type="InterPro" id="IPR000551">
    <property type="entry name" value="MerR-type_HTH_dom"/>
</dbReference>
<dbReference type="PANTHER" id="PTHR30204:SF69">
    <property type="entry name" value="MERR-FAMILY TRANSCRIPTIONAL REGULATOR"/>
    <property type="match status" value="1"/>
</dbReference>
<keyword evidence="2" id="KW-0805">Transcription regulation</keyword>
<proteinExistence type="predicted"/>
<dbReference type="EMBL" id="JBFSSG010000023">
    <property type="protein sequence ID" value="MEZ8721825.1"/>
    <property type="molecule type" value="Genomic_DNA"/>
</dbReference>
<organism evidence="7 8">
    <name type="scientific">Vibrio pomeroyi</name>
    <dbReference type="NCBI Taxonomy" id="198832"/>
    <lineage>
        <taxon>Bacteria</taxon>
        <taxon>Pseudomonadati</taxon>
        <taxon>Pseudomonadota</taxon>
        <taxon>Gammaproteobacteria</taxon>
        <taxon>Vibrionales</taxon>
        <taxon>Vibrionaceae</taxon>
        <taxon>Vibrio</taxon>
    </lineage>
</organism>
<dbReference type="PANTHER" id="PTHR30204">
    <property type="entry name" value="REDOX-CYCLING DRUG-SENSING TRANSCRIPTIONAL ACTIVATOR SOXR"/>
    <property type="match status" value="1"/>
</dbReference>
<dbReference type="InterPro" id="IPR009061">
    <property type="entry name" value="DNA-bd_dom_put_sf"/>
</dbReference>
<evidence type="ECO:0000256" key="3">
    <source>
        <dbReference type="ARBA" id="ARBA00023125"/>
    </source>
</evidence>
<keyword evidence="1" id="KW-0678">Repressor</keyword>
<dbReference type="RefSeq" id="WP_372124135.1">
    <property type="nucleotide sequence ID" value="NZ_JBFSSG010000023.1"/>
</dbReference>
<protein>
    <submittedName>
        <fullName evidence="7">MerR family transcriptional regulator</fullName>
    </submittedName>
</protein>
<name>A0ABV4MWX9_9VIBR</name>
<evidence type="ECO:0000259" key="6">
    <source>
        <dbReference type="PROSITE" id="PS50937"/>
    </source>
</evidence>
<dbReference type="InterPro" id="IPR047057">
    <property type="entry name" value="MerR_fam"/>
</dbReference>
<keyword evidence="3" id="KW-0238">DNA-binding</keyword>
<evidence type="ECO:0000256" key="1">
    <source>
        <dbReference type="ARBA" id="ARBA00022491"/>
    </source>
</evidence>
<dbReference type="SUPFAM" id="SSF46955">
    <property type="entry name" value="Putative DNA-binding domain"/>
    <property type="match status" value="1"/>
</dbReference>
<feature type="coiled-coil region" evidence="5">
    <location>
        <begin position="77"/>
        <end position="107"/>
    </location>
</feature>
<sequence>MLTVTQIAKAYNISRTTILYYERAGLLLPHSRSDNGYRWYGDKEQARLESIISYRSFGLSIQEITALLDRKDDVKQEQTLVNQFNALEKEIQNLRQQQKAIVMLLEQPELLEQKLLTKDRWVRVMENAGFNEEDMKNWHKQFEKMEPTAHQEFLESLNIDQDEVKSIREWSSSRVRRYRLIPLTEPYVR</sequence>
<dbReference type="PROSITE" id="PS50937">
    <property type="entry name" value="HTH_MERR_2"/>
    <property type="match status" value="1"/>
</dbReference>